<name>A0ABS3F180_9PROT</name>
<dbReference type="EMBL" id="JAFLNC010000001">
    <property type="protein sequence ID" value="MBO0332266.1"/>
    <property type="molecule type" value="Genomic_DNA"/>
</dbReference>
<dbReference type="PRINTS" id="PR00625">
    <property type="entry name" value="JDOMAIN"/>
</dbReference>
<comment type="caution">
    <text evidence="2">The sequence shown here is derived from an EMBL/GenBank/DDBJ whole genome shotgun (WGS) entry which is preliminary data.</text>
</comment>
<dbReference type="SMART" id="SM00271">
    <property type="entry name" value="DnaJ"/>
    <property type="match status" value="1"/>
</dbReference>
<dbReference type="Gene3D" id="1.10.287.110">
    <property type="entry name" value="DnaJ domain"/>
    <property type="match status" value="1"/>
</dbReference>
<organism evidence="2 3">
    <name type="scientific">Sneathiella sedimenti</name>
    <dbReference type="NCBI Taxonomy" id="2816034"/>
    <lineage>
        <taxon>Bacteria</taxon>
        <taxon>Pseudomonadati</taxon>
        <taxon>Pseudomonadota</taxon>
        <taxon>Alphaproteobacteria</taxon>
        <taxon>Sneathiellales</taxon>
        <taxon>Sneathiellaceae</taxon>
        <taxon>Sneathiella</taxon>
    </lineage>
</organism>
<dbReference type="Proteomes" id="UP000664761">
    <property type="component" value="Unassembled WGS sequence"/>
</dbReference>
<dbReference type="RefSeq" id="WP_207041274.1">
    <property type="nucleotide sequence ID" value="NZ_JAFLNC010000001.1"/>
</dbReference>
<evidence type="ECO:0000313" key="3">
    <source>
        <dbReference type="Proteomes" id="UP000664761"/>
    </source>
</evidence>
<sequence length="196" mass="22549">MSKNREIPLGDDAPEPLHRQCEHVDCFEAGEYRAPKARLLDRGKPADYQWFCLAHIREFNKSWNFFAGMSDEEILRYKDEDITGHRPTWKLGARTASPRKDFRYDDPFDFRDDMDASAEASGSTQNNGKVVVDPKEREALAILNLQPGSSLEQIKRRHKELAKKYHPDIRGGDKTAEEILKNINQAYTHLRSCANS</sequence>
<dbReference type="SUPFAM" id="SSF46565">
    <property type="entry name" value="Chaperone J-domain"/>
    <property type="match status" value="1"/>
</dbReference>
<feature type="domain" description="J" evidence="1">
    <location>
        <begin position="138"/>
        <end position="195"/>
    </location>
</feature>
<reference evidence="2 3" key="1">
    <citation type="submission" date="2021-03" db="EMBL/GenBank/DDBJ databases">
        <title>Sneathiella sp. CAU 1612 isolated from Kang Won-do.</title>
        <authorList>
            <person name="Kim W."/>
        </authorList>
    </citation>
    <scope>NUCLEOTIDE SEQUENCE [LARGE SCALE GENOMIC DNA]</scope>
    <source>
        <strain evidence="2 3">CAU 1612</strain>
    </source>
</reference>
<dbReference type="PROSITE" id="PS50076">
    <property type="entry name" value="DNAJ_2"/>
    <property type="match status" value="1"/>
</dbReference>
<evidence type="ECO:0000313" key="2">
    <source>
        <dbReference type="EMBL" id="MBO0332266.1"/>
    </source>
</evidence>
<dbReference type="InterPro" id="IPR036869">
    <property type="entry name" value="J_dom_sf"/>
</dbReference>
<dbReference type="InterPro" id="IPR001623">
    <property type="entry name" value="DnaJ_domain"/>
</dbReference>
<protein>
    <submittedName>
        <fullName evidence="2">J domain-containing protein</fullName>
    </submittedName>
</protein>
<evidence type="ECO:0000259" key="1">
    <source>
        <dbReference type="PROSITE" id="PS50076"/>
    </source>
</evidence>
<accession>A0ABS3F180</accession>
<dbReference type="Pfam" id="PF00226">
    <property type="entry name" value="DnaJ"/>
    <property type="match status" value="1"/>
</dbReference>
<gene>
    <name evidence="2" type="ORF">J0X12_01480</name>
</gene>
<keyword evidence="3" id="KW-1185">Reference proteome</keyword>
<dbReference type="CDD" id="cd06257">
    <property type="entry name" value="DnaJ"/>
    <property type="match status" value="1"/>
</dbReference>
<proteinExistence type="predicted"/>